<comment type="caution">
    <text evidence="1">The sequence shown here is derived from an EMBL/GenBank/DDBJ whole genome shotgun (WGS) entry which is preliminary data.</text>
</comment>
<organism evidence="1 2">
    <name type="scientific">Aphis glycines</name>
    <name type="common">Soybean aphid</name>
    <dbReference type="NCBI Taxonomy" id="307491"/>
    <lineage>
        <taxon>Eukaryota</taxon>
        <taxon>Metazoa</taxon>
        <taxon>Ecdysozoa</taxon>
        <taxon>Arthropoda</taxon>
        <taxon>Hexapoda</taxon>
        <taxon>Insecta</taxon>
        <taxon>Pterygota</taxon>
        <taxon>Neoptera</taxon>
        <taxon>Paraneoptera</taxon>
        <taxon>Hemiptera</taxon>
        <taxon>Sternorrhyncha</taxon>
        <taxon>Aphidomorpha</taxon>
        <taxon>Aphidoidea</taxon>
        <taxon>Aphididae</taxon>
        <taxon>Aphidini</taxon>
        <taxon>Aphis</taxon>
        <taxon>Aphis</taxon>
    </lineage>
</organism>
<sequence>MTRRDEYAIIGRLLVSVLTTLSSILHSAGTSKYYDFDICREICIKIRKCSIVSWLAWVTGLKHIIERMSIFVSKAIEQVTHNLNLLIIALKQRLLQRVWKDQDGVCDWKRIIDFTFCRRFKKNVSEIPEVGTSKYYDFDICREICIKIRKCSIVSWLAWVTGLKHIIERMSIFVSKAIEQVTHNLNLLIIALKQRLLQRVWKDQDGVCDWKRKFWIDRKYIYGFLFSKLGE</sequence>
<evidence type="ECO:0000313" key="2">
    <source>
        <dbReference type="Proteomes" id="UP000475862"/>
    </source>
</evidence>
<accession>A0A6G0TY55</accession>
<keyword evidence="2" id="KW-1185">Reference proteome</keyword>
<protein>
    <submittedName>
        <fullName evidence="1">Uncharacterized protein</fullName>
    </submittedName>
</protein>
<name>A0A6G0TY55_APHGL</name>
<dbReference type="EMBL" id="VYZN01000013">
    <property type="protein sequence ID" value="KAE9541196.1"/>
    <property type="molecule type" value="Genomic_DNA"/>
</dbReference>
<evidence type="ECO:0000313" key="1">
    <source>
        <dbReference type="EMBL" id="KAE9541196.1"/>
    </source>
</evidence>
<dbReference type="AlphaFoldDB" id="A0A6G0TY55"/>
<gene>
    <name evidence="1" type="ORF">AGLY_004441</name>
</gene>
<proteinExistence type="predicted"/>
<reference evidence="1 2" key="1">
    <citation type="submission" date="2019-08" db="EMBL/GenBank/DDBJ databases">
        <title>The genome of the soybean aphid Biotype 1, its phylome, world population structure and adaptation to the North American continent.</title>
        <authorList>
            <person name="Giordano R."/>
            <person name="Donthu R.K."/>
            <person name="Hernandez A.G."/>
            <person name="Wright C.L."/>
            <person name="Zimin A.V."/>
        </authorList>
    </citation>
    <scope>NUCLEOTIDE SEQUENCE [LARGE SCALE GENOMIC DNA]</scope>
    <source>
        <tissue evidence="1">Whole aphids</tissue>
    </source>
</reference>
<dbReference type="Proteomes" id="UP000475862">
    <property type="component" value="Unassembled WGS sequence"/>
</dbReference>